<evidence type="ECO:0000313" key="8">
    <source>
        <dbReference type="EMBL" id="KAJ8973737.1"/>
    </source>
</evidence>
<dbReference type="SUPFAM" id="SSF55307">
    <property type="entry name" value="Tubulin C-terminal domain-like"/>
    <property type="match status" value="1"/>
</dbReference>
<name>A0ABQ9J734_9CUCU</name>
<dbReference type="InterPro" id="IPR000217">
    <property type="entry name" value="Tubulin"/>
</dbReference>
<dbReference type="PROSITE" id="PS00227">
    <property type="entry name" value="TUBULIN"/>
    <property type="match status" value="1"/>
</dbReference>
<evidence type="ECO:0000313" key="9">
    <source>
        <dbReference type="Proteomes" id="UP001162164"/>
    </source>
</evidence>
<dbReference type="PANTHER" id="PTHR11588">
    <property type="entry name" value="TUBULIN"/>
    <property type="match status" value="1"/>
</dbReference>
<dbReference type="EMBL" id="JAPWTJ010001125">
    <property type="protein sequence ID" value="KAJ8973737.1"/>
    <property type="molecule type" value="Genomic_DNA"/>
</dbReference>
<evidence type="ECO:0000256" key="1">
    <source>
        <dbReference type="ARBA" id="ARBA00009636"/>
    </source>
</evidence>
<dbReference type="SMART" id="SM00864">
    <property type="entry name" value="Tubulin"/>
    <property type="match status" value="1"/>
</dbReference>
<dbReference type="InterPro" id="IPR003008">
    <property type="entry name" value="Tubulin_FtsZ_GTPase"/>
</dbReference>
<feature type="non-terminal residue" evidence="8">
    <location>
        <position position="1"/>
    </location>
</feature>
<dbReference type="InterPro" id="IPR008280">
    <property type="entry name" value="Tub_FtsZ_C"/>
</dbReference>
<organism evidence="8 9">
    <name type="scientific">Molorchus minor</name>
    <dbReference type="NCBI Taxonomy" id="1323400"/>
    <lineage>
        <taxon>Eukaryota</taxon>
        <taxon>Metazoa</taxon>
        <taxon>Ecdysozoa</taxon>
        <taxon>Arthropoda</taxon>
        <taxon>Hexapoda</taxon>
        <taxon>Insecta</taxon>
        <taxon>Pterygota</taxon>
        <taxon>Neoptera</taxon>
        <taxon>Endopterygota</taxon>
        <taxon>Coleoptera</taxon>
        <taxon>Polyphaga</taxon>
        <taxon>Cucujiformia</taxon>
        <taxon>Chrysomeloidea</taxon>
        <taxon>Cerambycidae</taxon>
        <taxon>Lamiinae</taxon>
        <taxon>Monochamini</taxon>
        <taxon>Molorchus</taxon>
    </lineage>
</organism>
<keyword evidence="9" id="KW-1185">Reference proteome</keyword>
<keyword evidence="2 5" id="KW-0493">Microtubule</keyword>
<dbReference type="Gene3D" id="1.10.287.600">
    <property type="entry name" value="Helix hairpin bin"/>
    <property type="match status" value="1"/>
</dbReference>
<reference evidence="8" key="1">
    <citation type="journal article" date="2023" name="Insect Mol. Biol.">
        <title>Genome sequencing provides insights into the evolution of gene families encoding plant cell wall-degrading enzymes in longhorned beetles.</title>
        <authorList>
            <person name="Shin N.R."/>
            <person name="Okamura Y."/>
            <person name="Kirsch R."/>
            <person name="Pauchet Y."/>
        </authorList>
    </citation>
    <scope>NUCLEOTIDE SEQUENCE</scope>
    <source>
        <strain evidence="8">MMC_N1</strain>
    </source>
</reference>
<dbReference type="InterPro" id="IPR017975">
    <property type="entry name" value="Tubulin_CS"/>
</dbReference>
<evidence type="ECO:0000256" key="4">
    <source>
        <dbReference type="ARBA" id="ARBA00023134"/>
    </source>
</evidence>
<dbReference type="Pfam" id="PF00091">
    <property type="entry name" value="Tubulin"/>
    <property type="match status" value="1"/>
</dbReference>
<proteinExistence type="inferred from homology"/>
<dbReference type="Proteomes" id="UP001162164">
    <property type="component" value="Unassembled WGS sequence"/>
</dbReference>
<dbReference type="InterPro" id="IPR023123">
    <property type="entry name" value="Tubulin_C"/>
</dbReference>
<comment type="caution">
    <text evidence="8">The sequence shown here is derived from an EMBL/GenBank/DDBJ whole genome shotgun (WGS) entry which is preliminary data.</text>
</comment>
<dbReference type="SUPFAM" id="SSF52490">
    <property type="entry name" value="Tubulin nucleotide-binding domain-like"/>
    <property type="match status" value="1"/>
</dbReference>
<dbReference type="PRINTS" id="PR01161">
    <property type="entry name" value="TUBULIN"/>
</dbReference>
<accession>A0ABQ9J734</accession>
<dbReference type="InterPro" id="IPR018316">
    <property type="entry name" value="Tubulin/FtsZ_2-layer-sand-dom"/>
</dbReference>
<keyword evidence="4 5" id="KW-0342">GTP-binding</keyword>
<feature type="domain" description="Tubulin/FtsZ GTPase" evidence="6">
    <location>
        <begin position="50"/>
        <end position="255"/>
    </location>
</feature>
<dbReference type="Pfam" id="PF03953">
    <property type="entry name" value="Tubulin_C"/>
    <property type="match status" value="1"/>
</dbReference>
<keyword evidence="3 5" id="KW-0547">Nucleotide-binding</keyword>
<dbReference type="InterPro" id="IPR036525">
    <property type="entry name" value="Tubulin/FtsZ_GTPase_sf"/>
</dbReference>
<feature type="domain" description="Tubulin/FtsZ 2-layer sandwich" evidence="7">
    <location>
        <begin position="257"/>
        <end position="397"/>
    </location>
</feature>
<dbReference type="InterPro" id="IPR004057">
    <property type="entry name" value="Epsilon_tubulin"/>
</dbReference>
<dbReference type="SMART" id="SM00865">
    <property type="entry name" value="Tubulin_C"/>
    <property type="match status" value="1"/>
</dbReference>
<evidence type="ECO:0000256" key="5">
    <source>
        <dbReference type="RuleBase" id="RU000352"/>
    </source>
</evidence>
<evidence type="ECO:0000259" key="6">
    <source>
        <dbReference type="SMART" id="SM00864"/>
    </source>
</evidence>
<evidence type="ECO:0008006" key="10">
    <source>
        <dbReference type="Google" id="ProtNLM"/>
    </source>
</evidence>
<gene>
    <name evidence="8" type="ORF">NQ317_012877</name>
</gene>
<dbReference type="PRINTS" id="PR01519">
    <property type="entry name" value="EPSLNTUBULIN"/>
</dbReference>
<protein>
    <recommendedName>
        <fullName evidence="10">Tubulin epsilon chain</fullName>
    </recommendedName>
</protein>
<dbReference type="Gene3D" id="3.40.50.1440">
    <property type="entry name" value="Tubulin/FtsZ, GTPase domain"/>
    <property type="match status" value="1"/>
</dbReference>
<evidence type="ECO:0000256" key="3">
    <source>
        <dbReference type="ARBA" id="ARBA00022741"/>
    </source>
</evidence>
<sequence>GQCGNQIGGSLWPLILQEYNVNLYSDLKKNNVCPSIKKSFSNFFNVPNQDINYGSLTDLLNNKVKARVVCIDMEDSVVARFTNGPLRGLFDKKSVVTNYPGSGNNWAEGYCGHGPVYKEKILKAIKHVAERCDNLHGFFLLFSAGGGTGSGLGTYVLKLLADYYPAVERFVACVYPTGTEDVITCPYNMGFATQELLDNATCVFPVENRALLDMISRQTKVRNMENISLNSPFDDMNSIIVNMLLHVTSGSRFPGNLNFDMNELNTNMVPFPRLNFLSTGFNPLPYNGLMNIKKPSKQLKDELFLASCNRINQLVKIDPIGPKSTLIGTTIIGRGDFTLTDMRSYVDKIQTKARFTPWSSKTVKIGLCNIPPHNSSLALFSVFNTSSMANLFDHIHNQFNMLYRKKAHVHHYTKISGFDVDFFKDCNISLVDIIESYKEIEELQPLNIPRLKPLNI</sequence>
<comment type="similarity">
    <text evidence="1 5">Belongs to the tubulin family.</text>
</comment>
<evidence type="ECO:0000259" key="7">
    <source>
        <dbReference type="SMART" id="SM00865"/>
    </source>
</evidence>
<evidence type="ECO:0000256" key="2">
    <source>
        <dbReference type="ARBA" id="ARBA00022701"/>
    </source>
</evidence>